<evidence type="ECO:0000313" key="1">
    <source>
        <dbReference type="EMBL" id="ABQ52021.1"/>
    </source>
</evidence>
<organism evidence="1 2">
    <name type="scientific">Spodoptera litura granulovirus</name>
    <dbReference type="NCBI Taxonomy" id="359919"/>
    <lineage>
        <taxon>Viruses</taxon>
        <taxon>Viruses incertae sedis</taxon>
        <taxon>Naldaviricetes</taxon>
        <taxon>Lefavirales</taxon>
        <taxon>Baculoviridae</taxon>
        <taxon>Betabaculovirus</taxon>
        <taxon>Betabaculovirus spliturae</taxon>
    </lineage>
</organism>
<protein>
    <submittedName>
        <fullName evidence="1">Uncharacterized protein</fullName>
    </submittedName>
</protein>
<dbReference type="RefSeq" id="YP_001257029.1">
    <property type="nucleotide sequence ID" value="NC_009503.1"/>
</dbReference>
<gene>
    <name evidence="1" type="primary">orf78</name>
    <name evidence="1" type="ORF">SlGVgp078</name>
</gene>
<accession>A5IZT0</accession>
<keyword evidence="2" id="KW-1185">Reference proteome</keyword>
<proteinExistence type="predicted"/>
<dbReference type="KEGG" id="vg:5184136"/>
<dbReference type="EMBL" id="DQ288858">
    <property type="protein sequence ID" value="ABQ52021.1"/>
    <property type="molecule type" value="Genomic_DNA"/>
</dbReference>
<evidence type="ECO:0000313" key="2">
    <source>
        <dbReference type="Proteomes" id="UP000202782"/>
    </source>
</evidence>
<reference evidence="1 2" key="1">
    <citation type="journal article" date="2008" name="J. Microbiol.">
        <title>Molecular and phylogenetic characterization of Spodoptera litura granulovirus.</title>
        <authorList>
            <person name="Wang Y."/>
            <person name="Choi J.Y."/>
            <person name="Roh J.Y."/>
            <person name="Woo S.D."/>
            <person name="Jin B.R."/>
            <person name="Je Y.H."/>
        </authorList>
    </citation>
    <scope>NUCLEOTIDE SEQUENCE [LARGE SCALE GENOMIC DNA]</scope>
    <source>
        <strain evidence="1">SlGV-K1</strain>
    </source>
</reference>
<dbReference type="Proteomes" id="UP000202782">
    <property type="component" value="Segment"/>
</dbReference>
<dbReference type="GeneID" id="5184136"/>
<sequence length="125" mass="15053">MEHKFIRLANYLLKQDVIEALSSDAAALTLIRLRKIGRAVLYANTTNCNSIMQKVLNNSVTDHEWYKEQPMEFIFNIHYSEGILFMQFKYFIAQEMDMFKYVPHNRRDKIWKQVEEYEDNNSFFI</sequence>
<name>A5IZT0_9BBAC</name>